<dbReference type="Gene3D" id="3.30.70.60">
    <property type="match status" value="1"/>
</dbReference>
<dbReference type="Proteomes" id="UP000034772">
    <property type="component" value="Unassembled WGS sequence"/>
</dbReference>
<accession>A0A0G1W999</accession>
<gene>
    <name evidence="1" type="ORF">UY17_C0037G0004</name>
</gene>
<dbReference type="AlphaFoldDB" id="A0A0G1W999"/>
<dbReference type="InterPro" id="IPR014717">
    <property type="entry name" value="Transl_elong_EF1B/ribsomal_bS6"/>
</dbReference>
<reference evidence="1 2" key="1">
    <citation type="journal article" date="2015" name="Nature">
        <title>rRNA introns, odd ribosomes, and small enigmatic genomes across a large radiation of phyla.</title>
        <authorList>
            <person name="Brown C.T."/>
            <person name="Hug L.A."/>
            <person name="Thomas B.C."/>
            <person name="Sharon I."/>
            <person name="Castelle C.J."/>
            <person name="Singh A."/>
            <person name="Wilkins M.J."/>
            <person name="Williams K.H."/>
            <person name="Banfield J.F."/>
        </authorList>
    </citation>
    <scope>NUCLEOTIDE SEQUENCE [LARGE SCALE GENOMIC DNA]</scope>
</reference>
<evidence type="ECO:0000313" key="1">
    <source>
        <dbReference type="EMBL" id="KKU86908.1"/>
    </source>
</evidence>
<protein>
    <submittedName>
        <fullName evidence="1">Uncharacterized protein</fullName>
    </submittedName>
</protein>
<name>A0A0G1W999_9BACT</name>
<evidence type="ECO:0000313" key="2">
    <source>
        <dbReference type="Proteomes" id="UP000034772"/>
    </source>
</evidence>
<organism evidence="1 2">
    <name type="scientific">Candidatus Beckwithbacteria bacterium GW2011_GWC2_47_9</name>
    <dbReference type="NCBI Taxonomy" id="1618373"/>
    <lineage>
        <taxon>Bacteria</taxon>
        <taxon>Candidatus Beckwithiibacteriota</taxon>
    </lineage>
</organism>
<comment type="caution">
    <text evidence="1">The sequence shown here is derived from an EMBL/GenBank/DDBJ whole genome shotgun (WGS) entry which is preliminary data.</text>
</comment>
<proteinExistence type="predicted"/>
<dbReference type="EMBL" id="LCOZ01000037">
    <property type="protein sequence ID" value="KKU86908.1"/>
    <property type="molecule type" value="Genomic_DNA"/>
</dbReference>
<sequence>MTKKQKLIIQIVVLMLILILAIRPMAAGLGQNLATKKQLTKRLVQLEGKLNTLNGIEPLLIDDRVKKMEAVFPSVKPIVPLMASLSQLAAQQNLTFGGVSLSPGSLSQGEAKSKDKKKTATDLNDLRFGFQIGGDFDSISKFMRSLENTAPLMKIEEVGLTIKTNPLFERTETIVVADIKVAAYYQPAKRSCSISWFPLRRFLRWCRRRRWGKKICLSSLPGGCRGLGQNHPDPLIGFNRFDFNQFSDCRDNFAAFADDFAHVFRGNGSG</sequence>